<evidence type="ECO:0000313" key="1">
    <source>
        <dbReference type="EMBL" id="KAK7474607.1"/>
    </source>
</evidence>
<gene>
    <name evidence="1" type="ORF">BaRGS_00034136</name>
</gene>
<reference evidence="1 2" key="1">
    <citation type="journal article" date="2023" name="Sci. Data">
        <title>Genome assembly of the Korean intertidal mud-creeper Batillaria attramentaria.</title>
        <authorList>
            <person name="Patra A.K."/>
            <person name="Ho P.T."/>
            <person name="Jun S."/>
            <person name="Lee S.J."/>
            <person name="Kim Y."/>
            <person name="Won Y.J."/>
        </authorList>
    </citation>
    <scope>NUCLEOTIDE SEQUENCE [LARGE SCALE GENOMIC DNA]</scope>
    <source>
        <strain evidence="1">Wonlab-2016</strain>
    </source>
</reference>
<dbReference type="Proteomes" id="UP001519460">
    <property type="component" value="Unassembled WGS sequence"/>
</dbReference>
<proteinExistence type="predicted"/>
<organism evidence="1 2">
    <name type="scientific">Batillaria attramentaria</name>
    <dbReference type="NCBI Taxonomy" id="370345"/>
    <lineage>
        <taxon>Eukaryota</taxon>
        <taxon>Metazoa</taxon>
        <taxon>Spiralia</taxon>
        <taxon>Lophotrochozoa</taxon>
        <taxon>Mollusca</taxon>
        <taxon>Gastropoda</taxon>
        <taxon>Caenogastropoda</taxon>
        <taxon>Sorbeoconcha</taxon>
        <taxon>Cerithioidea</taxon>
        <taxon>Batillariidae</taxon>
        <taxon>Batillaria</taxon>
    </lineage>
</organism>
<evidence type="ECO:0000313" key="2">
    <source>
        <dbReference type="Proteomes" id="UP001519460"/>
    </source>
</evidence>
<keyword evidence="2" id="KW-1185">Reference proteome</keyword>
<protein>
    <submittedName>
        <fullName evidence="1">Uncharacterized protein</fullName>
    </submittedName>
</protein>
<accession>A0ABD0JHX7</accession>
<name>A0ABD0JHX7_9CAEN</name>
<dbReference type="EMBL" id="JACVVK020000431">
    <property type="protein sequence ID" value="KAK7474607.1"/>
    <property type="molecule type" value="Genomic_DNA"/>
</dbReference>
<dbReference type="AlphaFoldDB" id="A0ABD0JHX7"/>
<comment type="caution">
    <text evidence="1">The sequence shown here is derived from an EMBL/GenBank/DDBJ whole genome shotgun (WGS) entry which is preliminary data.</text>
</comment>
<sequence length="110" mass="11680">MGWVGGGMEGGGELVLYNGDALLPGWGGGCLNLPYRNRVAIKNKNTNANPKMGRCHGQASITHPLTSTNLDNYPVQTTDRSLAPETAQMTYVPSIISVGSDERGAIHARL</sequence>